<keyword evidence="1" id="KW-0677">Repeat</keyword>
<dbReference type="SUPFAM" id="SSF52540">
    <property type="entry name" value="P-loop containing nucleoside triphosphate hydrolases"/>
    <property type="match status" value="1"/>
</dbReference>
<dbReference type="InterPro" id="IPR036388">
    <property type="entry name" value="WH-like_DNA-bd_sf"/>
</dbReference>
<dbReference type="GO" id="GO:0098542">
    <property type="term" value="P:defense response to other organism"/>
    <property type="evidence" value="ECO:0007669"/>
    <property type="project" value="TreeGrafter"/>
</dbReference>
<evidence type="ECO:0000256" key="4">
    <source>
        <dbReference type="SAM" id="Coils"/>
    </source>
</evidence>
<accession>A0A1R3I1W6</accession>
<reference evidence="10" key="1">
    <citation type="submission" date="2013-09" db="EMBL/GenBank/DDBJ databases">
        <title>Corchorus olitorius genome sequencing.</title>
        <authorList>
            <person name="Alam M."/>
            <person name="Haque M.S."/>
            <person name="Islam M.S."/>
            <person name="Emdad E.M."/>
            <person name="Islam M.M."/>
            <person name="Ahmed B."/>
            <person name="Halim A."/>
            <person name="Hossen Q.M.M."/>
            <person name="Hossain M.Z."/>
            <person name="Ahmed R."/>
            <person name="Khan M.M."/>
            <person name="Islam R."/>
            <person name="Rashid M.M."/>
            <person name="Khan S.A."/>
            <person name="Rahman M.S."/>
            <person name="Alam M."/>
            <person name="Yahiya A.S."/>
            <person name="Khan M.S."/>
            <person name="Azam M.S."/>
            <person name="Haque T."/>
            <person name="Lashkar M.Z.H."/>
            <person name="Akhand A.I."/>
            <person name="Morshed G."/>
            <person name="Roy S."/>
            <person name="Uddin K.S."/>
            <person name="Rabeya T."/>
            <person name="Hossain A.S."/>
            <person name="Chowdhury A."/>
            <person name="Snigdha A.R."/>
            <person name="Mortoza M.S."/>
            <person name="Matin S.A."/>
            <person name="Hoque S.M.E."/>
            <person name="Islam M.K."/>
            <person name="Roy D.K."/>
            <person name="Haider R."/>
            <person name="Moosa M.M."/>
            <person name="Elias S.M."/>
            <person name="Hasan A.M."/>
            <person name="Jahan S."/>
            <person name="Shafiuddin M."/>
            <person name="Mahmood N."/>
            <person name="Shommy N.S."/>
        </authorList>
    </citation>
    <scope>NUCLEOTIDE SEQUENCE [LARGE SCALE GENOMIC DNA]</scope>
    <source>
        <strain evidence="10">cv. O-4</strain>
    </source>
</reference>
<evidence type="ECO:0000256" key="2">
    <source>
        <dbReference type="ARBA" id="ARBA00022741"/>
    </source>
</evidence>
<dbReference type="InterPro" id="IPR041118">
    <property type="entry name" value="Rx_N"/>
</dbReference>
<keyword evidence="10" id="KW-1185">Reference proteome</keyword>
<dbReference type="InterPro" id="IPR027417">
    <property type="entry name" value="P-loop_NTPase"/>
</dbReference>
<evidence type="ECO:0000313" key="9">
    <source>
        <dbReference type="EMBL" id="OMO76584.1"/>
    </source>
</evidence>
<dbReference type="InterPro" id="IPR058922">
    <property type="entry name" value="WHD_DRP"/>
</dbReference>
<feature type="domain" description="Disease resistance R13L4/SHOC-2-like LRR" evidence="8">
    <location>
        <begin position="533"/>
        <end position="708"/>
    </location>
</feature>
<dbReference type="InterPro" id="IPR055414">
    <property type="entry name" value="LRR_R13L4/SHOC2-like"/>
</dbReference>
<dbReference type="InterPro" id="IPR042197">
    <property type="entry name" value="Apaf_helical"/>
</dbReference>
<evidence type="ECO:0000259" key="8">
    <source>
        <dbReference type="Pfam" id="PF23598"/>
    </source>
</evidence>
<sequence>MAEAIVSLAVERITDLLIHEAVFLTGVNNEVENLKTELKRMQCFLKDVDRKQEQDERLRNRVAEIRDLAYDAEHVIDSYILQVAHQGGFHGIVKRFTSIFNNPFRLRKIGKQRRLRRSYSHVEDEDVVSLEGSTKDILDQLMKAEADEDRLHVVVSIVGMGRIGKTTVAKKVYNHNDVKSYFDCCAWAFISQHCNTREVLIAVLIKALSPSEDERRRISKAENHELVEKVYDVLKEKRYLVVLDDIWRSEDWDSLKPAFPRGKNGSKILFTTRNKDVALHADPCSTPIELPFLTDDASWELFVKKAFPGNKTENHGRAEEFVQLGKDMVKKCGGLPLAIVLLGGLLAAKKSRIEWEMVHKNINEHLMNKFQQGEHHYRGVKWVLALSYIELPFYLKPCFLYMSHYPEDWEISKKELIRLWIAEGFISSSSEGGMLMEDVGEEYLMELINRCLIQIGKRDHTGTKVRTCRIHDLLRNFCVSKAQEENFLGIIQQKNEGDHVFLRLTMEAASKAHRIAIHPSQRHVCLEEQWPNLRSLLMFQNKKLIWIYNSEYNNFRFLRVLNVLKDDEVLRWWHVSSEIGNLLHLRYLGLQCDKIILPKSIGNLISLHTLHIQAHFIKIPNVLFKLKRLRHFLLVGVYGEEHYNVKGHFPQNMVTLKYIKAENLMTRNGVLNLPIIRNLGVMFKDSEQVKAILGSLFSRSNHLHLQTLRMKMASDDEITYADLELSFVTCPNYSCKGRS</sequence>
<evidence type="ECO:0000259" key="6">
    <source>
        <dbReference type="Pfam" id="PF18052"/>
    </source>
</evidence>
<dbReference type="Gene3D" id="3.80.10.10">
    <property type="entry name" value="Ribonuclease Inhibitor"/>
    <property type="match status" value="1"/>
</dbReference>
<dbReference type="Pfam" id="PF18052">
    <property type="entry name" value="Rx_N"/>
    <property type="match status" value="1"/>
</dbReference>
<feature type="coiled-coil region" evidence="4">
    <location>
        <begin position="31"/>
        <end position="68"/>
    </location>
</feature>
<feature type="domain" description="Disease resistance protein winged helix" evidence="7">
    <location>
        <begin position="405"/>
        <end position="477"/>
    </location>
</feature>
<dbReference type="Proteomes" id="UP000187203">
    <property type="component" value="Unassembled WGS sequence"/>
</dbReference>
<dbReference type="InterPro" id="IPR038005">
    <property type="entry name" value="RX-like_CC"/>
</dbReference>
<dbReference type="EMBL" id="AWUE01019072">
    <property type="protein sequence ID" value="OMO76584.1"/>
    <property type="molecule type" value="Genomic_DNA"/>
</dbReference>
<dbReference type="Pfam" id="PF00931">
    <property type="entry name" value="NB-ARC"/>
    <property type="match status" value="1"/>
</dbReference>
<dbReference type="Gene3D" id="1.10.10.10">
    <property type="entry name" value="Winged helix-like DNA-binding domain superfamily/Winged helix DNA-binding domain"/>
    <property type="match status" value="1"/>
</dbReference>
<dbReference type="AlphaFoldDB" id="A0A1R3I1W6"/>
<organism evidence="9 10">
    <name type="scientific">Corchorus olitorius</name>
    <dbReference type="NCBI Taxonomy" id="93759"/>
    <lineage>
        <taxon>Eukaryota</taxon>
        <taxon>Viridiplantae</taxon>
        <taxon>Streptophyta</taxon>
        <taxon>Embryophyta</taxon>
        <taxon>Tracheophyta</taxon>
        <taxon>Spermatophyta</taxon>
        <taxon>Magnoliopsida</taxon>
        <taxon>eudicotyledons</taxon>
        <taxon>Gunneridae</taxon>
        <taxon>Pentapetalae</taxon>
        <taxon>rosids</taxon>
        <taxon>malvids</taxon>
        <taxon>Malvales</taxon>
        <taxon>Malvaceae</taxon>
        <taxon>Grewioideae</taxon>
        <taxon>Apeibeae</taxon>
        <taxon>Corchorus</taxon>
    </lineage>
</organism>
<dbReference type="InterPro" id="IPR044974">
    <property type="entry name" value="Disease_R_plants"/>
</dbReference>
<dbReference type="Pfam" id="PF23598">
    <property type="entry name" value="LRR_14"/>
    <property type="match status" value="1"/>
</dbReference>
<dbReference type="FunFam" id="1.10.10.10:FF:000322">
    <property type="entry name" value="Probable disease resistance protein At1g63360"/>
    <property type="match status" value="1"/>
</dbReference>
<dbReference type="PANTHER" id="PTHR23155:SF1185">
    <property type="entry name" value="DISEASE RESISTANCE RPP8-LIKE PROTEIN 3-RELATED"/>
    <property type="match status" value="1"/>
</dbReference>
<dbReference type="PRINTS" id="PR00364">
    <property type="entry name" value="DISEASERSIST"/>
</dbReference>
<evidence type="ECO:0000256" key="1">
    <source>
        <dbReference type="ARBA" id="ARBA00022737"/>
    </source>
</evidence>
<name>A0A1R3I1W6_9ROSI</name>
<feature type="domain" description="NB-ARC" evidence="5">
    <location>
        <begin position="133"/>
        <end position="310"/>
    </location>
</feature>
<protein>
    <submittedName>
        <fullName evidence="9">Disease resistance protein</fullName>
    </submittedName>
</protein>
<dbReference type="GO" id="GO:0043531">
    <property type="term" value="F:ADP binding"/>
    <property type="evidence" value="ECO:0007669"/>
    <property type="project" value="InterPro"/>
</dbReference>
<dbReference type="STRING" id="93759.A0A1R3I1W6"/>
<evidence type="ECO:0000259" key="5">
    <source>
        <dbReference type="Pfam" id="PF00931"/>
    </source>
</evidence>
<evidence type="ECO:0000259" key="7">
    <source>
        <dbReference type="Pfam" id="PF23559"/>
    </source>
</evidence>
<evidence type="ECO:0000313" key="10">
    <source>
        <dbReference type="Proteomes" id="UP000187203"/>
    </source>
</evidence>
<dbReference type="Pfam" id="PF23559">
    <property type="entry name" value="WHD_DRP"/>
    <property type="match status" value="1"/>
</dbReference>
<dbReference type="Gene3D" id="1.20.5.4130">
    <property type="match status" value="1"/>
</dbReference>
<dbReference type="Gene3D" id="3.40.50.300">
    <property type="entry name" value="P-loop containing nucleotide triphosphate hydrolases"/>
    <property type="match status" value="1"/>
</dbReference>
<proteinExistence type="predicted"/>
<dbReference type="InterPro" id="IPR032675">
    <property type="entry name" value="LRR_dom_sf"/>
</dbReference>
<dbReference type="CDD" id="cd14798">
    <property type="entry name" value="RX-CC_like"/>
    <property type="match status" value="1"/>
</dbReference>
<dbReference type="FunFam" id="1.10.8.430:FF:000003">
    <property type="entry name" value="Probable disease resistance protein At5g66910"/>
    <property type="match status" value="1"/>
</dbReference>
<keyword evidence="2" id="KW-0547">Nucleotide-binding</keyword>
<keyword evidence="4" id="KW-0175">Coiled coil</keyword>
<gene>
    <name evidence="9" type="ORF">COLO4_25529</name>
</gene>
<dbReference type="OrthoDB" id="3027644at2759"/>
<dbReference type="PANTHER" id="PTHR23155">
    <property type="entry name" value="DISEASE RESISTANCE PROTEIN RP"/>
    <property type="match status" value="1"/>
</dbReference>
<dbReference type="Gene3D" id="1.10.8.430">
    <property type="entry name" value="Helical domain of apoptotic protease-activating factors"/>
    <property type="match status" value="1"/>
</dbReference>
<comment type="caution">
    <text evidence="9">The sequence shown here is derived from an EMBL/GenBank/DDBJ whole genome shotgun (WGS) entry which is preliminary data.</text>
</comment>
<keyword evidence="3" id="KW-0611">Plant defense</keyword>
<dbReference type="InterPro" id="IPR002182">
    <property type="entry name" value="NB-ARC"/>
</dbReference>
<evidence type="ECO:0000256" key="3">
    <source>
        <dbReference type="ARBA" id="ARBA00022821"/>
    </source>
</evidence>
<dbReference type="FunFam" id="3.40.50.300:FF:001091">
    <property type="entry name" value="Probable disease resistance protein At1g61300"/>
    <property type="match status" value="1"/>
</dbReference>
<feature type="domain" description="Disease resistance N-terminal" evidence="6">
    <location>
        <begin position="5"/>
        <end position="87"/>
    </location>
</feature>
<dbReference type="SUPFAM" id="SSF52047">
    <property type="entry name" value="RNI-like"/>
    <property type="match status" value="1"/>
</dbReference>